<dbReference type="EMBL" id="OCSU01000004">
    <property type="protein sequence ID" value="SOE91479.1"/>
    <property type="molecule type" value="Genomic_DNA"/>
</dbReference>
<name>A0A7Z7IF62_9BURK</name>
<organism evidence="1 2">
    <name type="scientific">Caballeronia arationis</name>
    <dbReference type="NCBI Taxonomy" id="1777142"/>
    <lineage>
        <taxon>Bacteria</taxon>
        <taxon>Pseudomonadati</taxon>
        <taxon>Pseudomonadota</taxon>
        <taxon>Betaproteobacteria</taxon>
        <taxon>Burkholderiales</taxon>
        <taxon>Burkholderiaceae</taxon>
        <taxon>Caballeronia</taxon>
    </lineage>
</organism>
<dbReference type="Proteomes" id="UP000219522">
    <property type="component" value="Unassembled WGS sequence"/>
</dbReference>
<proteinExistence type="predicted"/>
<evidence type="ECO:0000313" key="1">
    <source>
        <dbReference type="EMBL" id="SOE91479.1"/>
    </source>
</evidence>
<accession>A0A7Z7IF62</accession>
<sequence length="415" mass="47979">MMSVICDTCDVQTNLRVGMSNRDVQPFRFCCPSCGSPIDFTIGTKPGQGKGLTGAREIPATGPFDDETNFVDLHLDFPVKFGKYVMGHTPFMMAINQIGSDRFAVHNERLNELNFVYKMQAEIRNLIRLYSGKDKQLFRIKVQKFLKTELKSSRPEDINAGLYLLVSFAFKPFVNIHGVKEVTEGYPKFLFYLAEKDKAKLDDFIDHLADTRFLRNVQLDGLELYPAILDAELALRPALMLDFDEKYQSSGLSPARISTEKFHQYKDLYKDIAEVINRQLVIVAGLNNLLHRGDYDAFPDLGSKRKAPKSLHEYADVSLGAKPDWLDNCWFFFDNDAVDNQLRNAIAHYKAEYDDTTQFITYYPKLEGMEQELAQTMYFLDFMRKLLCAFREMHYLHHLVKSIYYYRILIQEKGD</sequence>
<dbReference type="RefSeq" id="WP_097191114.1">
    <property type="nucleotide sequence ID" value="NZ_OCSU01000004.1"/>
</dbReference>
<dbReference type="AlphaFoldDB" id="A0A7Z7IF62"/>
<evidence type="ECO:0000313" key="2">
    <source>
        <dbReference type="Proteomes" id="UP000219522"/>
    </source>
</evidence>
<gene>
    <name evidence="1" type="ORF">SAMN05446927_8407</name>
</gene>
<reference evidence="1 2" key="1">
    <citation type="submission" date="2017-09" db="EMBL/GenBank/DDBJ databases">
        <authorList>
            <person name="Varghese N."/>
            <person name="Submissions S."/>
        </authorList>
    </citation>
    <scope>NUCLEOTIDE SEQUENCE [LARGE SCALE GENOMIC DNA]</scope>
    <source>
        <strain evidence="1 2">OK806</strain>
    </source>
</reference>
<protein>
    <submittedName>
        <fullName evidence="1">Uncharacterized protein</fullName>
    </submittedName>
</protein>
<keyword evidence="2" id="KW-1185">Reference proteome</keyword>
<comment type="caution">
    <text evidence="1">The sequence shown here is derived from an EMBL/GenBank/DDBJ whole genome shotgun (WGS) entry which is preliminary data.</text>
</comment>